<reference evidence="3" key="1">
    <citation type="journal article" date="2019" name="Int. J. Syst. Evol. Microbiol.">
        <title>The Global Catalogue of Microorganisms (GCM) 10K type strain sequencing project: providing services to taxonomists for standard genome sequencing and annotation.</title>
        <authorList>
            <consortium name="The Broad Institute Genomics Platform"/>
            <consortium name="The Broad Institute Genome Sequencing Center for Infectious Disease"/>
            <person name="Wu L."/>
            <person name="Ma J."/>
        </authorList>
    </citation>
    <scope>NUCLEOTIDE SEQUENCE [LARGE SCALE GENOMIC DNA]</scope>
    <source>
        <strain evidence="3">KCTC 52231</strain>
    </source>
</reference>
<keyword evidence="1" id="KW-0472">Membrane</keyword>
<sequence length="69" mass="7401">MSKAMEKTELSERLNWRIVSWLLVGMGALVFVGANVHLVHVATGSQPECVDHLKAEGSDGTYRAAASAC</sequence>
<accession>A0ABV7I9V7</accession>
<keyword evidence="1" id="KW-1133">Transmembrane helix</keyword>
<evidence type="ECO:0000313" key="3">
    <source>
        <dbReference type="Proteomes" id="UP001595647"/>
    </source>
</evidence>
<comment type="caution">
    <text evidence="2">The sequence shown here is derived from an EMBL/GenBank/DDBJ whole genome shotgun (WGS) entry which is preliminary data.</text>
</comment>
<dbReference type="Proteomes" id="UP001595647">
    <property type="component" value="Unassembled WGS sequence"/>
</dbReference>
<feature type="transmembrane region" description="Helical" evidence="1">
    <location>
        <begin position="21"/>
        <end position="42"/>
    </location>
</feature>
<proteinExistence type="predicted"/>
<dbReference type="EMBL" id="JBHRTG010000019">
    <property type="protein sequence ID" value="MFC3166411.1"/>
    <property type="molecule type" value="Genomic_DNA"/>
</dbReference>
<evidence type="ECO:0000256" key="1">
    <source>
        <dbReference type="SAM" id="Phobius"/>
    </source>
</evidence>
<name>A0ABV7I9V7_9HYPH</name>
<dbReference type="RefSeq" id="WP_112691255.1">
    <property type="nucleotide sequence ID" value="NZ_CP059897.1"/>
</dbReference>
<protein>
    <submittedName>
        <fullName evidence="2">Uncharacterized protein</fullName>
    </submittedName>
</protein>
<evidence type="ECO:0000313" key="2">
    <source>
        <dbReference type="EMBL" id="MFC3166411.1"/>
    </source>
</evidence>
<gene>
    <name evidence="2" type="ORF">ACFOHV_24335</name>
</gene>
<keyword evidence="1" id="KW-0812">Transmembrane</keyword>
<organism evidence="2 3">
    <name type="scientific">Ciceribacter thiooxidans</name>
    <dbReference type="NCBI Taxonomy" id="1969821"/>
    <lineage>
        <taxon>Bacteria</taxon>
        <taxon>Pseudomonadati</taxon>
        <taxon>Pseudomonadota</taxon>
        <taxon>Alphaproteobacteria</taxon>
        <taxon>Hyphomicrobiales</taxon>
        <taxon>Rhizobiaceae</taxon>
        <taxon>Ciceribacter</taxon>
    </lineage>
</organism>
<keyword evidence="3" id="KW-1185">Reference proteome</keyword>